<dbReference type="OrthoDB" id="147178at2"/>
<dbReference type="InterPro" id="IPR036922">
    <property type="entry name" value="Rieske_2Fe-2S_sf"/>
</dbReference>
<dbReference type="GO" id="GO:0046872">
    <property type="term" value="F:metal ion binding"/>
    <property type="evidence" value="ECO:0007669"/>
    <property type="project" value="UniProtKB-KW"/>
</dbReference>
<sequence length="166" mass="17732">MAWPGDGQGEGWPFPVEGEEGIPSAAGRKGRVFLVLFGGVLVVGLCALFALAVFGAPWTPRWLDTGVPPDRLSEGVPFPLTLSDRSGRLYPMILVRAGDRMRAFPMQPPGIPCLLKIEGTELWAECAGCRFGADGRPIAGPCAAPLPSYPARVMSGSIWVDVNRLQ</sequence>
<dbReference type="GO" id="GO:0051537">
    <property type="term" value="F:2 iron, 2 sulfur cluster binding"/>
    <property type="evidence" value="ECO:0007669"/>
    <property type="project" value="UniProtKB-KW"/>
</dbReference>
<gene>
    <name evidence="7" type="ORF">SAMN02746019_00013710</name>
</gene>
<keyword evidence="1" id="KW-0001">2Fe-2S</keyword>
<feature type="transmembrane region" description="Helical" evidence="5">
    <location>
        <begin position="32"/>
        <end position="54"/>
    </location>
</feature>
<dbReference type="AlphaFoldDB" id="A0A212R667"/>
<evidence type="ECO:0000256" key="2">
    <source>
        <dbReference type="ARBA" id="ARBA00022723"/>
    </source>
</evidence>
<dbReference type="GO" id="GO:0016705">
    <property type="term" value="F:oxidoreductase activity, acting on paired donors, with incorporation or reduction of molecular oxygen"/>
    <property type="evidence" value="ECO:0007669"/>
    <property type="project" value="UniProtKB-ARBA"/>
</dbReference>
<evidence type="ECO:0000259" key="6">
    <source>
        <dbReference type="PROSITE" id="PS51296"/>
    </source>
</evidence>
<evidence type="ECO:0000256" key="4">
    <source>
        <dbReference type="ARBA" id="ARBA00023014"/>
    </source>
</evidence>
<dbReference type="Proteomes" id="UP000197025">
    <property type="component" value="Unassembled WGS sequence"/>
</dbReference>
<accession>A0A212R667</accession>
<keyword evidence="8" id="KW-1185">Reference proteome</keyword>
<dbReference type="RefSeq" id="WP_088571546.1">
    <property type="nucleotide sequence ID" value="NZ_FYEK01000032.1"/>
</dbReference>
<feature type="domain" description="Rieske" evidence="6">
    <location>
        <begin position="77"/>
        <end position="160"/>
    </location>
</feature>
<dbReference type="GO" id="GO:0051213">
    <property type="term" value="F:dioxygenase activity"/>
    <property type="evidence" value="ECO:0007669"/>
    <property type="project" value="UniProtKB-KW"/>
</dbReference>
<dbReference type="InParanoid" id="A0A212R667"/>
<name>A0A212R667_9CHLR</name>
<keyword evidence="5" id="KW-0472">Membrane</keyword>
<keyword evidence="4" id="KW-0411">Iron-sulfur</keyword>
<proteinExistence type="predicted"/>
<keyword evidence="2" id="KW-0479">Metal-binding</keyword>
<keyword evidence="7" id="KW-0560">Oxidoreductase</keyword>
<dbReference type="Gene3D" id="2.102.10.10">
    <property type="entry name" value="Rieske [2Fe-2S] iron-sulphur domain"/>
    <property type="match status" value="1"/>
</dbReference>
<keyword evidence="7" id="KW-0223">Dioxygenase</keyword>
<evidence type="ECO:0000313" key="8">
    <source>
        <dbReference type="Proteomes" id="UP000197025"/>
    </source>
</evidence>
<evidence type="ECO:0000256" key="1">
    <source>
        <dbReference type="ARBA" id="ARBA00022714"/>
    </source>
</evidence>
<dbReference type="GO" id="GO:0004497">
    <property type="term" value="F:monooxygenase activity"/>
    <property type="evidence" value="ECO:0007669"/>
    <property type="project" value="UniProtKB-ARBA"/>
</dbReference>
<evidence type="ECO:0000313" key="7">
    <source>
        <dbReference type="EMBL" id="SNB67637.1"/>
    </source>
</evidence>
<dbReference type="PROSITE" id="PS51296">
    <property type="entry name" value="RIESKE"/>
    <property type="match status" value="1"/>
</dbReference>
<dbReference type="InterPro" id="IPR017941">
    <property type="entry name" value="Rieske_2Fe-2S"/>
</dbReference>
<dbReference type="SUPFAM" id="SSF50022">
    <property type="entry name" value="ISP domain"/>
    <property type="match status" value="1"/>
</dbReference>
<protein>
    <submittedName>
        <fullName evidence="7">Ferredoxin subunit of nitrite reductase or a ring-hydroxylating dioxygenase</fullName>
    </submittedName>
</protein>
<keyword evidence="3" id="KW-0408">Iron</keyword>
<dbReference type="EMBL" id="FYEK01000032">
    <property type="protein sequence ID" value="SNB67637.1"/>
    <property type="molecule type" value="Genomic_DNA"/>
</dbReference>
<reference evidence="8" key="1">
    <citation type="submission" date="2017-06" db="EMBL/GenBank/DDBJ databases">
        <authorList>
            <person name="Varghese N."/>
            <person name="Submissions S."/>
        </authorList>
    </citation>
    <scope>NUCLEOTIDE SEQUENCE [LARGE SCALE GENOMIC DNA]</scope>
    <source>
        <strain evidence="8">JAD2</strain>
    </source>
</reference>
<evidence type="ECO:0000256" key="3">
    <source>
        <dbReference type="ARBA" id="ARBA00023004"/>
    </source>
</evidence>
<keyword evidence="5" id="KW-0812">Transmembrane</keyword>
<evidence type="ECO:0000256" key="5">
    <source>
        <dbReference type="SAM" id="Phobius"/>
    </source>
</evidence>
<organism evidence="7 8">
    <name type="scientific">Thermoflexus hugenholtzii JAD2</name>
    <dbReference type="NCBI Taxonomy" id="877466"/>
    <lineage>
        <taxon>Bacteria</taxon>
        <taxon>Bacillati</taxon>
        <taxon>Chloroflexota</taxon>
        <taxon>Thermoflexia</taxon>
        <taxon>Thermoflexales</taxon>
        <taxon>Thermoflexaceae</taxon>
        <taxon>Thermoflexus</taxon>
    </lineage>
</organism>
<keyword evidence="5" id="KW-1133">Transmembrane helix</keyword>